<dbReference type="PRINTS" id="PR00078">
    <property type="entry name" value="G3PDHDRGNASE"/>
</dbReference>
<dbReference type="Proteomes" id="UP000028533">
    <property type="component" value="Unassembled WGS sequence"/>
</dbReference>
<gene>
    <name evidence="10" type="primary">gap</name>
    <name evidence="10" type="ORF">MCAPa_5890</name>
</gene>
<feature type="binding site" evidence="5">
    <location>
        <position position="320"/>
    </location>
    <ligand>
        <name>NAD(+)</name>
        <dbReference type="ChEBI" id="CHEBI:57540"/>
    </ligand>
</feature>
<sequence length="338" mass="37041">MSKKVAINGFGRIGRLTFRRLFEKGVDIVAINDLTDTKTLAYLLEFDTAQGIFCEDEISYTDNSIIVKGKEVKVFAEKDAANLPWSDLKIDLVVESTGFYTDKEKASAHIKAGAKKVIISAPATGDLKTIVYGVNHKSLTSDDVIISGASCTTNCLTPFTKALDDAFTIKKGFMTTVHAVTNDQRLLDLNHKDLRRGRAAAWNIIPSTTGAAKAVSLVLPHLKGKLDGYALRVPTITGSITDLTVEFETQNLTIDQINNAVKKALQEDSDLAQAMKYETKPIVSSDVIGSKYGSIFDATLTKVMDVDGKQLVKVCSWYDNESSYVSQLVRTTIYFMSL</sequence>
<name>A0A084EK05_MYCCA</name>
<dbReference type="Pfam" id="PF00044">
    <property type="entry name" value="Gp_dh_N"/>
    <property type="match status" value="1"/>
</dbReference>
<dbReference type="SUPFAM" id="SSF51735">
    <property type="entry name" value="NAD(P)-binding Rossmann-fold domains"/>
    <property type="match status" value="1"/>
</dbReference>
<evidence type="ECO:0000256" key="5">
    <source>
        <dbReference type="PIRSR" id="PIRSR000149-3"/>
    </source>
</evidence>
<feature type="site" description="Activates thiol group during catalysis" evidence="6">
    <location>
        <position position="178"/>
    </location>
</feature>
<accession>A0A084EK05</accession>
<feature type="binding site" evidence="4">
    <location>
        <position position="232"/>
    </location>
    <ligand>
        <name>D-glyceraldehyde 3-phosphate</name>
        <dbReference type="ChEBI" id="CHEBI:59776"/>
    </ligand>
</feature>
<dbReference type="Pfam" id="PF02800">
    <property type="entry name" value="Gp_dh_C"/>
    <property type="match status" value="1"/>
</dbReference>
<feature type="binding site" evidence="5">
    <location>
        <position position="33"/>
    </location>
    <ligand>
        <name>NAD(+)</name>
        <dbReference type="ChEBI" id="CHEBI:57540"/>
    </ligand>
</feature>
<dbReference type="CDD" id="cd05214">
    <property type="entry name" value="GAPDH_I_N"/>
    <property type="match status" value="1"/>
</dbReference>
<dbReference type="AlphaFoldDB" id="A0A084EK05"/>
<dbReference type="GO" id="GO:0050661">
    <property type="term" value="F:NADP binding"/>
    <property type="evidence" value="ECO:0007669"/>
    <property type="project" value="InterPro"/>
</dbReference>
<evidence type="ECO:0000256" key="4">
    <source>
        <dbReference type="PIRSR" id="PIRSR000149-2"/>
    </source>
</evidence>
<feature type="domain" description="Glyceraldehyde 3-phosphate dehydrogenase NAD(P) binding" evidence="9">
    <location>
        <begin position="3"/>
        <end position="151"/>
    </location>
</feature>
<evidence type="ECO:0000256" key="2">
    <source>
        <dbReference type="ARBA" id="ARBA00023002"/>
    </source>
</evidence>
<dbReference type="SMART" id="SM00846">
    <property type="entry name" value="Gp_dh_N"/>
    <property type="match status" value="1"/>
</dbReference>
<keyword evidence="5" id="KW-0520">NAD</keyword>
<dbReference type="GO" id="GO:0016620">
    <property type="term" value="F:oxidoreductase activity, acting on the aldehyde or oxo group of donors, NAD or NADP as acceptor"/>
    <property type="evidence" value="ECO:0007669"/>
    <property type="project" value="InterPro"/>
</dbReference>
<dbReference type="FunFam" id="3.30.360.10:FF:000002">
    <property type="entry name" value="Glyceraldehyde-3-phosphate dehydrogenase"/>
    <property type="match status" value="1"/>
</dbReference>
<dbReference type="Gene3D" id="3.40.50.720">
    <property type="entry name" value="NAD(P)-binding Rossmann-like Domain"/>
    <property type="match status" value="1"/>
</dbReference>
<evidence type="ECO:0000256" key="1">
    <source>
        <dbReference type="ARBA" id="ARBA00007406"/>
    </source>
</evidence>
<comment type="caution">
    <text evidence="10">The sequence shown here is derived from an EMBL/GenBank/DDBJ whole genome shotgun (WGS) entry which is preliminary data.</text>
</comment>
<evidence type="ECO:0000313" key="10">
    <source>
        <dbReference type="EMBL" id="KEZ18297.1"/>
    </source>
</evidence>
<keyword evidence="2 8" id="KW-0560">Oxidoreductase</keyword>
<evidence type="ECO:0000256" key="3">
    <source>
        <dbReference type="PIRSR" id="PIRSR000149-1"/>
    </source>
</evidence>
<evidence type="ECO:0000313" key="11">
    <source>
        <dbReference type="Proteomes" id="UP000028533"/>
    </source>
</evidence>
<feature type="active site" description="Nucleophile" evidence="3">
    <location>
        <position position="151"/>
    </location>
</feature>
<feature type="binding site" evidence="4">
    <location>
        <begin position="150"/>
        <end position="152"/>
    </location>
    <ligand>
        <name>D-glyceraldehyde 3-phosphate</name>
        <dbReference type="ChEBI" id="CHEBI:59776"/>
    </ligand>
</feature>
<dbReference type="PIRSF" id="PIRSF000149">
    <property type="entry name" value="GAP_DH"/>
    <property type="match status" value="1"/>
</dbReference>
<evidence type="ECO:0000256" key="7">
    <source>
        <dbReference type="RuleBase" id="RU000397"/>
    </source>
</evidence>
<dbReference type="InterPro" id="IPR020830">
    <property type="entry name" value="GlycerAld_3-P_DH_AS"/>
</dbReference>
<comment type="similarity">
    <text evidence="1 7">Belongs to the glyceraldehyde-3-phosphate dehydrogenase family.</text>
</comment>
<reference evidence="10 11" key="1">
    <citation type="submission" date="2014-02" db="EMBL/GenBank/DDBJ databases">
        <title>Genome sequence of Mycoplasma capricolum subsp. capricolum strain 14232.</title>
        <authorList>
            <person name="Sirand-Pugnet P."/>
            <person name="Breton M."/>
            <person name="Dordet-Frisoni E."/>
            <person name="Baranowski E."/>
            <person name="Barre A."/>
            <person name="Couture C."/>
            <person name="Dupuy V."/>
            <person name="Gaurivaud P."/>
            <person name="Jacob D."/>
            <person name="Lemaitre C."/>
            <person name="Manso-Silvan L."/>
            <person name="Nikolski M."/>
            <person name="Nouvel L.-X."/>
            <person name="Poumarat F."/>
            <person name="Tardy F."/>
            <person name="Thebault P."/>
            <person name="Theil S."/>
            <person name="Citti C."/>
            <person name="Thiaucourt F."/>
            <person name="Blanchard A."/>
        </authorList>
    </citation>
    <scope>NUCLEOTIDE SEQUENCE [LARGE SCALE GENOMIC DNA]</scope>
    <source>
        <strain evidence="10 11">14232</strain>
    </source>
</reference>
<dbReference type="SUPFAM" id="SSF55347">
    <property type="entry name" value="Glyceraldehyde-3-phosphate dehydrogenase-like, C-terminal domain"/>
    <property type="match status" value="1"/>
</dbReference>
<dbReference type="InterPro" id="IPR020828">
    <property type="entry name" value="GlycerAld_3-P_DH_NAD(P)-bd"/>
</dbReference>
<evidence type="ECO:0000256" key="8">
    <source>
        <dbReference type="RuleBase" id="RU361160"/>
    </source>
</evidence>
<keyword evidence="5" id="KW-0547">Nucleotide-binding</keyword>
<protein>
    <recommendedName>
        <fullName evidence="8">Glyceraldehyde-3-phosphate dehydrogenase</fullName>
        <ecNumber evidence="8">1.2.1.-</ecNumber>
    </recommendedName>
</protein>
<dbReference type="Gene3D" id="3.30.360.10">
    <property type="entry name" value="Dihydrodipicolinate Reductase, domain 2"/>
    <property type="match status" value="1"/>
</dbReference>
<dbReference type="GO" id="GO:0051287">
    <property type="term" value="F:NAD binding"/>
    <property type="evidence" value="ECO:0007669"/>
    <property type="project" value="InterPro"/>
</dbReference>
<dbReference type="InterPro" id="IPR006424">
    <property type="entry name" value="Glyceraldehyde-3-P_DH_1"/>
</dbReference>
<dbReference type="PANTHER" id="PTHR43148">
    <property type="entry name" value="GLYCERALDEHYDE-3-PHOSPHATE DEHYDROGENASE 2"/>
    <property type="match status" value="1"/>
</dbReference>
<dbReference type="InterPro" id="IPR020831">
    <property type="entry name" value="GlycerAld/Erythrose_P_DH"/>
</dbReference>
<proteinExistence type="inferred from homology"/>
<feature type="binding site" evidence="5">
    <location>
        <position position="120"/>
    </location>
    <ligand>
        <name>NAD(+)</name>
        <dbReference type="ChEBI" id="CHEBI:57540"/>
    </ligand>
</feature>
<dbReference type="NCBIfam" id="TIGR01534">
    <property type="entry name" value="GAPDH-I"/>
    <property type="match status" value="1"/>
</dbReference>
<feature type="binding site" evidence="5">
    <location>
        <begin position="12"/>
        <end position="13"/>
    </location>
    <ligand>
        <name>NAD(+)</name>
        <dbReference type="ChEBI" id="CHEBI:57540"/>
    </ligand>
</feature>
<feature type="binding site" evidence="4">
    <location>
        <position position="181"/>
    </location>
    <ligand>
        <name>D-glyceraldehyde 3-phosphate</name>
        <dbReference type="ChEBI" id="CHEBI:59776"/>
    </ligand>
</feature>
<feature type="binding site" evidence="4">
    <location>
        <begin position="209"/>
        <end position="210"/>
    </location>
    <ligand>
        <name>D-glyceraldehyde 3-phosphate</name>
        <dbReference type="ChEBI" id="CHEBI:59776"/>
    </ligand>
</feature>
<dbReference type="CDD" id="cd18126">
    <property type="entry name" value="GAPDH_I_C"/>
    <property type="match status" value="1"/>
</dbReference>
<evidence type="ECO:0000259" key="9">
    <source>
        <dbReference type="SMART" id="SM00846"/>
    </source>
</evidence>
<organism evidence="10 11">
    <name type="scientific">Mycoplasma capricolum subsp. capricolum 14232</name>
    <dbReference type="NCBI Taxonomy" id="1188238"/>
    <lineage>
        <taxon>Bacteria</taxon>
        <taxon>Bacillati</taxon>
        <taxon>Mycoplasmatota</taxon>
        <taxon>Mollicutes</taxon>
        <taxon>Mycoplasmataceae</taxon>
        <taxon>Mycoplasma</taxon>
    </lineage>
</organism>
<dbReference type="InterPro" id="IPR020829">
    <property type="entry name" value="GlycerAld_3-P_DH_cat"/>
</dbReference>
<dbReference type="EMBL" id="JFDO01000025">
    <property type="protein sequence ID" value="KEZ18297.1"/>
    <property type="molecule type" value="Genomic_DNA"/>
</dbReference>
<dbReference type="RefSeq" id="WP_036432145.1">
    <property type="nucleotide sequence ID" value="NZ_JFDO01000025.1"/>
</dbReference>
<dbReference type="InterPro" id="IPR036291">
    <property type="entry name" value="NAD(P)-bd_dom_sf"/>
</dbReference>
<dbReference type="EC" id="1.2.1.-" evidence="8"/>
<dbReference type="GO" id="GO:0006006">
    <property type="term" value="P:glucose metabolic process"/>
    <property type="evidence" value="ECO:0007669"/>
    <property type="project" value="InterPro"/>
</dbReference>
<dbReference type="PROSITE" id="PS00071">
    <property type="entry name" value="GAPDH"/>
    <property type="match status" value="1"/>
</dbReference>
<dbReference type="FunFam" id="3.40.50.720:FF:000001">
    <property type="entry name" value="Glyceraldehyde-3-phosphate dehydrogenase"/>
    <property type="match status" value="1"/>
</dbReference>
<evidence type="ECO:0000256" key="6">
    <source>
        <dbReference type="PIRSR" id="PIRSR000149-4"/>
    </source>
</evidence>